<evidence type="ECO:0000256" key="1">
    <source>
        <dbReference type="ARBA" id="ARBA00004377"/>
    </source>
</evidence>
<comment type="caution">
    <text evidence="13">The sequence shown here is derived from an EMBL/GenBank/DDBJ whole genome shotgun (WGS) entry which is preliminary data.</text>
</comment>
<dbReference type="InterPro" id="IPR010129">
    <property type="entry name" value="T1SS_HlyD"/>
</dbReference>
<feature type="coiled-coil region" evidence="10">
    <location>
        <begin position="235"/>
        <end position="291"/>
    </location>
</feature>
<dbReference type="NCBIfam" id="TIGR01843">
    <property type="entry name" value="type_I_hlyD"/>
    <property type="match status" value="1"/>
</dbReference>
<evidence type="ECO:0000256" key="2">
    <source>
        <dbReference type="ARBA" id="ARBA00009477"/>
    </source>
</evidence>
<dbReference type="Pfam" id="PF26002">
    <property type="entry name" value="Beta-barrel_AprE"/>
    <property type="match status" value="1"/>
</dbReference>
<keyword evidence="5 9" id="KW-0997">Cell inner membrane</keyword>
<protein>
    <recommendedName>
        <fullName evidence="9">Membrane fusion protein (MFP) family protein</fullName>
    </recommendedName>
</protein>
<evidence type="ECO:0000259" key="11">
    <source>
        <dbReference type="Pfam" id="PF25994"/>
    </source>
</evidence>
<sequence length="445" mass="49868">MPNQQFSQQTMQLNDGRKLVLSSSKNLLVGVMILLIAALGIASWVWLTPLSSAAIATGVVVVETRRKTIQHLEGGIVRALYVQDGDRVEKNQLLVELSGMRAKTNLAQLKVQYFSELARVNRLQAELSGEKVINFDAELLSQTSAEVSTIIKNQNRFFIERRALLLGEKRVIKSQLQQNKSEWFGIQQRIKSGKNTDALLQEQLTMQQSLLKKGHAARARVLELQQEQSVMQGTMAELLANAETVQQRITELAQQSENLDRRFMQQAGDELQRVQQTLQEAKEAILAADDVLSRIYVRSPQSGKVVGLNVHTVGGVVAAGETLMEIVPEQDQLVVEALIRLEDIDIVSIGQKALVRLTAYSFRRTPPLNGTLVHLSADRVDDETSGVSAYLARIELDKTQLEQMKDVHLYPGMPAETMILLEQRRPIDFLLDPLRVSAYRAMREQ</sequence>
<accession>A0A2V1GNS7</accession>
<dbReference type="InterPro" id="IPR058781">
    <property type="entry name" value="HH_AprE-like"/>
</dbReference>
<dbReference type="Proteomes" id="UP000244906">
    <property type="component" value="Unassembled WGS sequence"/>
</dbReference>
<dbReference type="Pfam" id="PF25994">
    <property type="entry name" value="HH_AprE"/>
    <property type="match status" value="1"/>
</dbReference>
<comment type="similarity">
    <text evidence="2 9">Belongs to the membrane fusion protein (MFP) (TC 8.A.1) family.</text>
</comment>
<name>A0A2V1GNS7_9GAMM</name>
<dbReference type="PANTHER" id="PTHR30386:SF17">
    <property type="entry name" value="ALKALINE PROTEASE SECRETION PROTEIN APRE"/>
    <property type="match status" value="1"/>
</dbReference>
<keyword evidence="4 9" id="KW-1003">Cell membrane</keyword>
<evidence type="ECO:0000256" key="8">
    <source>
        <dbReference type="ARBA" id="ARBA00023136"/>
    </source>
</evidence>
<evidence type="ECO:0000256" key="6">
    <source>
        <dbReference type="ARBA" id="ARBA00022692"/>
    </source>
</evidence>
<keyword evidence="14" id="KW-1185">Reference proteome</keyword>
<keyword evidence="10" id="KW-0175">Coiled coil</keyword>
<evidence type="ECO:0000256" key="7">
    <source>
        <dbReference type="ARBA" id="ARBA00022989"/>
    </source>
</evidence>
<dbReference type="Gene3D" id="2.40.30.170">
    <property type="match status" value="1"/>
</dbReference>
<keyword evidence="7 9" id="KW-1133">Transmembrane helix</keyword>
<reference evidence="13 14" key="1">
    <citation type="submission" date="2018-04" db="EMBL/GenBank/DDBJ databases">
        <title>Thalassorhabdus spongiae gen. nov., sp. nov., isolated from a marine sponge in South-West Iceland.</title>
        <authorList>
            <person name="Knobloch S."/>
            <person name="Daussin A."/>
            <person name="Johannsson R."/>
            <person name="Marteinsson V.T."/>
        </authorList>
    </citation>
    <scope>NUCLEOTIDE SEQUENCE [LARGE SCALE GENOMIC DNA]</scope>
    <source>
        <strain evidence="13 14">Hp12</strain>
    </source>
</reference>
<evidence type="ECO:0000256" key="10">
    <source>
        <dbReference type="SAM" id="Coils"/>
    </source>
</evidence>
<dbReference type="RefSeq" id="WP_116689062.1">
    <property type="nucleotide sequence ID" value="NZ_CAWNYD010000015.1"/>
</dbReference>
<evidence type="ECO:0000313" key="13">
    <source>
        <dbReference type="EMBL" id="PVZ63543.1"/>
    </source>
</evidence>
<dbReference type="GO" id="GO:0005886">
    <property type="term" value="C:plasma membrane"/>
    <property type="evidence" value="ECO:0007669"/>
    <property type="project" value="UniProtKB-SubCell"/>
</dbReference>
<evidence type="ECO:0000256" key="4">
    <source>
        <dbReference type="ARBA" id="ARBA00022475"/>
    </source>
</evidence>
<dbReference type="AlphaFoldDB" id="A0A2V1GNS7"/>
<dbReference type="OrthoDB" id="9775513at2"/>
<dbReference type="InterPro" id="IPR058982">
    <property type="entry name" value="Beta-barrel_AprE"/>
</dbReference>
<keyword evidence="8 9" id="KW-0472">Membrane</keyword>
<keyword evidence="3 9" id="KW-0813">Transport</keyword>
<keyword evidence="6 9" id="KW-0812">Transmembrane</keyword>
<evidence type="ECO:0000313" key="14">
    <source>
        <dbReference type="Proteomes" id="UP000244906"/>
    </source>
</evidence>
<dbReference type="PANTHER" id="PTHR30386">
    <property type="entry name" value="MEMBRANE FUSION SUBUNIT OF EMRAB-TOLC MULTIDRUG EFFLUX PUMP"/>
    <property type="match status" value="1"/>
</dbReference>
<dbReference type="InterPro" id="IPR050739">
    <property type="entry name" value="MFP"/>
</dbReference>
<comment type="subcellular location">
    <subcellularLocation>
        <location evidence="1 9">Cell inner membrane</location>
        <topology evidence="1 9">Single-pass membrane protein</topology>
    </subcellularLocation>
</comment>
<organism evidence="13 14">
    <name type="scientific">Pelagibaculum spongiae</name>
    <dbReference type="NCBI Taxonomy" id="2080658"/>
    <lineage>
        <taxon>Bacteria</taxon>
        <taxon>Pseudomonadati</taxon>
        <taxon>Pseudomonadota</taxon>
        <taxon>Gammaproteobacteria</taxon>
        <taxon>Oceanospirillales</taxon>
        <taxon>Pelagibaculum</taxon>
    </lineage>
</organism>
<feature type="domain" description="AprE-like long alpha-helical hairpin" evidence="11">
    <location>
        <begin position="102"/>
        <end position="291"/>
    </location>
</feature>
<proteinExistence type="inferred from homology"/>
<gene>
    <name evidence="13" type="ORF">DC094_20895</name>
</gene>
<evidence type="ECO:0000259" key="12">
    <source>
        <dbReference type="Pfam" id="PF26002"/>
    </source>
</evidence>
<evidence type="ECO:0000256" key="3">
    <source>
        <dbReference type="ARBA" id="ARBA00022448"/>
    </source>
</evidence>
<feature type="domain" description="AprE-like beta-barrel" evidence="12">
    <location>
        <begin position="333"/>
        <end position="420"/>
    </location>
</feature>
<dbReference type="GO" id="GO:0015031">
    <property type="term" value="P:protein transport"/>
    <property type="evidence" value="ECO:0007669"/>
    <property type="project" value="InterPro"/>
</dbReference>
<dbReference type="PRINTS" id="PR01490">
    <property type="entry name" value="RTXTOXIND"/>
</dbReference>
<feature type="transmembrane region" description="Helical" evidence="9">
    <location>
        <begin position="27"/>
        <end position="47"/>
    </location>
</feature>
<evidence type="ECO:0000256" key="9">
    <source>
        <dbReference type="RuleBase" id="RU365093"/>
    </source>
</evidence>
<evidence type="ECO:0000256" key="5">
    <source>
        <dbReference type="ARBA" id="ARBA00022519"/>
    </source>
</evidence>
<dbReference type="EMBL" id="QDDL01000015">
    <property type="protein sequence ID" value="PVZ63543.1"/>
    <property type="molecule type" value="Genomic_DNA"/>
</dbReference>